<proteinExistence type="inferred from homology"/>
<evidence type="ECO:0000256" key="7">
    <source>
        <dbReference type="SAM" id="Phobius"/>
    </source>
</evidence>
<dbReference type="InterPro" id="IPR036259">
    <property type="entry name" value="MFS_trans_sf"/>
</dbReference>
<feature type="binding site" evidence="5">
    <location>
        <begin position="493"/>
        <end position="500"/>
    </location>
    <ligand>
        <name>ATP</name>
        <dbReference type="ChEBI" id="CHEBI:30616"/>
    </ligand>
</feature>
<keyword evidence="7" id="KW-0472">Membrane</keyword>
<dbReference type="Pfam" id="PF01580">
    <property type="entry name" value="FtsK_SpoIIIE"/>
    <property type="match status" value="1"/>
</dbReference>
<gene>
    <name evidence="9" type="ORF">H8693_01500</name>
</gene>
<dbReference type="GO" id="GO:0016020">
    <property type="term" value="C:membrane"/>
    <property type="evidence" value="ECO:0007669"/>
    <property type="project" value="UniProtKB-SubCell"/>
</dbReference>
<dbReference type="Gene3D" id="3.40.50.300">
    <property type="entry name" value="P-loop containing nucleotide triphosphate hydrolases"/>
    <property type="match status" value="1"/>
</dbReference>
<dbReference type="InterPro" id="IPR050206">
    <property type="entry name" value="FtsK/SpoIIIE/SftA"/>
</dbReference>
<dbReference type="Pfam" id="PF17854">
    <property type="entry name" value="FtsK_alpha"/>
    <property type="match status" value="1"/>
</dbReference>
<evidence type="ECO:0000259" key="8">
    <source>
        <dbReference type="PROSITE" id="PS50901"/>
    </source>
</evidence>
<evidence type="ECO:0000256" key="5">
    <source>
        <dbReference type="PROSITE-ProRule" id="PRU00289"/>
    </source>
</evidence>
<accession>A0A926HVR9</accession>
<dbReference type="PROSITE" id="PS50901">
    <property type="entry name" value="FTSK"/>
    <property type="match status" value="1"/>
</dbReference>
<protein>
    <submittedName>
        <fullName evidence="9">DNA translocase FtsK 4TM domain-containing protein</fullName>
    </submittedName>
</protein>
<dbReference type="GO" id="GO:0005524">
    <property type="term" value="F:ATP binding"/>
    <property type="evidence" value="ECO:0007669"/>
    <property type="project" value="UniProtKB-UniRule"/>
</dbReference>
<feature type="transmembrane region" description="Helical" evidence="7">
    <location>
        <begin position="50"/>
        <end position="74"/>
    </location>
</feature>
<dbReference type="PANTHER" id="PTHR22683">
    <property type="entry name" value="SPORULATION PROTEIN RELATED"/>
    <property type="match status" value="1"/>
</dbReference>
<dbReference type="RefSeq" id="WP_249279500.1">
    <property type="nucleotide sequence ID" value="NZ_JACRSS010000001.1"/>
</dbReference>
<dbReference type="InterPro" id="IPR018541">
    <property type="entry name" value="Ftsk_gamma"/>
</dbReference>
<dbReference type="CDD" id="cd01127">
    <property type="entry name" value="TrwB_TraG_TraD_VirD4"/>
    <property type="match status" value="1"/>
</dbReference>
<comment type="caution">
    <text evidence="9">The sequence shown here is derived from an EMBL/GenBank/DDBJ whole genome shotgun (WGS) entry which is preliminary data.</text>
</comment>
<keyword evidence="3 5" id="KW-0067">ATP-binding</keyword>
<evidence type="ECO:0000256" key="1">
    <source>
        <dbReference type="ARBA" id="ARBA00006474"/>
    </source>
</evidence>
<evidence type="ECO:0000313" key="9">
    <source>
        <dbReference type="EMBL" id="MBC8537603.1"/>
    </source>
</evidence>
<comment type="similarity">
    <text evidence="1">Belongs to the FtsK/SpoIIIE/SftA family.</text>
</comment>
<dbReference type="Gene3D" id="1.10.10.10">
    <property type="entry name" value="Winged helix-like DNA-binding domain superfamily/Winged helix DNA-binding domain"/>
    <property type="match status" value="1"/>
</dbReference>
<keyword evidence="4" id="KW-0238">DNA-binding</keyword>
<evidence type="ECO:0000256" key="6">
    <source>
        <dbReference type="SAM" id="MobiDB-lite"/>
    </source>
</evidence>
<feature type="transmembrane region" description="Helical" evidence="7">
    <location>
        <begin position="20"/>
        <end position="38"/>
    </location>
</feature>
<dbReference type="SUPFAM" id="SSF103473">
    <property type="entry name" value="MFS general substrate transporter"/>
    <property type="match status" value="1"/>
</dbReference>
<dbReference type="PANTHER" id="PTHR22683:SF41">
    <property type="entry name" value="DNA TRANSLOCASE FTSK"/>
    <property type="match status" value="1"/>
</dbReference>
<dbReference type="SUPFAM" id="SSF52540">
    <property type="entry name" value="P-loop containing nucleoside triphosphate hydrolases"/>
    <property type="match status" value="1"/>
</dbReference>
<dbReference type="SMART" id="SM00843">
    <property type="entry name" value="Ftsk_gamma"/>
    <property type="match status" value="1"/>
</dbReference>
<dbReference type="Proteomes" id="UP000617951">
    <property type="component" value="Unassembled WGS sequence"/>
</dbReference>
<dbReference type="Gene3D" id="3.30.980.40">
    <property type="match status" value="1"/>
</dbReference>
<sequence length="825" mass="90853">MKKAQKKKKQEQTKLTNEIVGVLLIALGIVIGISIYSSSGALFSIWMRSFFFGTFGVVGYAMPVCIAAGGIGAIAARRHAPHWGKITAGAIGFLSLLTFIQLCYANNFLTIDGFPAYLAECYVKGGEFALGGGVLGGLLGYPLSVFIGDTGGLVLAMAMFIVCLMIVTNFSLKKVGEKIKNYIIEKHDAREEHKEDVQEFPGIEKKTKKQVKKAYDNAFTYKSQPIRKKQLFIEEVAPVEDDFPEELLDLEEEPFLHDEEREADSFGMEEEILGIEPEEEENARPELDFSPVSLRPEKAAMSEPQHTAATKVKEGMAPAAPEQEKPAAAKPADEEEKQYIPPPISLLNAGSGGNANKNERDEIRTKADLLEKTLKNFNISAKVVNVSKGPVVTRFELQPAPGIKVSRIVSLSDDIALNLAAPSIRIEAPIPGKAAIGIEVPNTKKTMVTAREMIDTDEFRNMKSKLAFAVGKDIAGKNVYGDLAKMPHLLIAGTTGSGKSVCVNAFIMSVLYHASPDEVEFIMIDPKVVELSIFNGIPHMKIPVITEPKKATVALNWAVEEMLKRYKQFADRGVKDLERFNNHPDTPKEERMPKIVIVIDELADLMMASASEVEDAICRIAQLGRASGIHIIIATQSPRVDIITGLIKANFPSRIALTVSNQVDSRVIIDMGGAEKLLKDGDMLYMPAGVNKPIRLQGCYISDSENEAVVNFLRNEHTGHGYDEDLAREVETGAQSSSENGETEFGDALVPKAIELALEYEQVSISMLQRRLKVGYARAARLVDELEEKRIVTPAEGSKPRQVLITWDDYRRMMHEEDETATEEE</sequence>
<name>A0A926HVR9_9FIRM</name>
<dbReference type="InterPro" id="IPR041027">
    <property type="entry name" value="FtsK_alpha"/>
</dbReference>
<dbReference type="GO" id="GO:0003677">
    <property type="term" value="F:DNA binding"/>
    <property type="evidence" value="ECO:0007669"/>
    <property type="project" value="UniProtKB-KW"/>
</dbReference>
<keyword evidence="10" id="KW-1185">Reference proteome</keyword>
<feature type="domain" description="FtsK" evidence="8">
    <location>
        <begin position="476"/>
        <end position="666"/>
    </location>
</feature>
<dbReference type="EMBL" id="JACRSS010000001">
    <property type="protein sequence ID" value="MBC8537603.1"/>
    <property type="molecule type" value="Genomic_DNA"/>
</dbReference>
<dbReference type="InterPro" id="IPR027417">
    <property type="entry name" value="P-loop_NTPase"/>
</dbReference>
<keyword evidence="7" id="KW-0812">Transmembrane</keyword>
<evidence type="ECO:0000256" key="4">
    <source>
        <dbReference type="ARBA" id="ARBA00023125"/>
    </source>
</evidence>
<feature type="transmembrane region" description="Helical" evidence="7">
    <location>
        <begin position="128"/>
        <end position="146"/>
    </location>
</feature>
<dbReference type="InterPro" id="IPR036390">
    <property type="entry name" value="WH_DNA-bd_sf"/>
</dbReference>
<dbReference type="SUPFAM" id="SSF46785">
    <property type="entry name" value="Winged helix' DNA-binding domain"/>
    <property type="match status" value="1"/>
</dbReference>
<reference evidence="9" key="1">
    <citation type="submission" date="2020-08" db="EMBL/GenBank/DDBJ databases">
        <title>Genome public.</title>
        <authorList>
            <person name="Liu C."/>
            <person name="Sun Q."/>
        </authorList>
    </citation>
    <scope>NUCLEOTIDE SEQUENCE</scope>
    <source>
        <strain evidence="9">NSJ-63</strain>
    </source>
</reference>
<dbReference type="SMART" id="SM00382">
    <property type="entry name" value="AAA"/>
    <property type="match status" value="1"/>
</dbReference>
<dbReference type="InterPro" id="IPR002543">
    <property type="entry name" value="FtsK_dom"/>
</dbReference>
<organism evidence="9 10">
    <name type="scientific">Guopingia tenuis</name>
    <dbReference type="NCBI Taxonomy" id="2763656"/>
    <lineage>
        <taxon>Bacteria</taxon>
        <taxon>Bacillati</taxon>
        <taxon>Bacillota</taxon>
        <taxon>Clostridia</taxon>
        <taxon>Christensenellales</taxon>
        <taxon>Christensenellaceae</taxon>
        <taxon>Guopingia</taxon>
    </lineage>
</organism>
<dbReference type="Pfam" id="PF09397">
    <property type="entry name" value="FtsK_gamma"/>
    <property type="match status" value="1"/>
</dbReference>
<dbReference type="InterPro" id="IPR003593">
    <property type="entry name" value="AAA+_ATPase"/>
</dbReference>
<keyword evidence="2 5" id="KW-0547">Nucleotide-binding</keyword>
<dbReference type="AlphaFoldDB" id="A0A926HVR9"/>
<feature type="transmembrane region" description="Helical" evidence="7">
    <location>
        <begin position="153"/>
        <end position="172"/>
    </location>
</feature>
<evidence type="ECO:0000256" key="3">
    <source>
        <dbReference type="ARBA" id="ARBA00022840"/>
    </source>
</evidence>
<feature type="transmembrane region" description="Helical" evidence="7">
    <location>
        <begin position="86"/>
        <end position="108"/>
    </location>
</feature>
<evidence type="ECO:0000256" key="2">
    <source>
        <dbReference type="ARBA" id="ARBA00022741"/>
    </source>
</evidence>
<dbReference type="InterPro" id="IPR036388">
    <property type="entry name" value="WH-like_DNA-bd_sf"/>
</dbReference>
<keyword evidence="7" id="KW-1133">Transmembrane helix</keyword>
<feature type="region of interest" description="Disordered" evidence="6">
    <location>
        <begin position="298"/>
        <end position="336"/>
    </location>
</feature>
<evidence type="ECO:0000313" key="10">
    <source>
        <dbReference type="Proteomes" id="UP000617951"/>
    </source>
</evidence>